<accession>A0ABM0JR59</accession>
<evidence type="ECO:0000313" key="3">
    <source>
        <dbReference type="RefSeq" id="XP_005099606.1"/>
    </source>
</evidence>
<evidence type="ECO:0000313" key="4">
    <source>
        <dbReference type="RefSeq" id="XP_035825977.1"/>
    </source>
</evidence>
<dbReference type="PANTHER" id="PTHR24088">
    <property type="entry name" value="28S RIBOSOMAL PROTEIN S17, MITOCHONDRIAL"/>
    <property type="match status" value="1"/>
</dbReference>
<dbReference type="PANTHER" id="PTHR24088:SF0">
    <property type="entry name" value="SMALL RIBOSOMAL SUBUNIT PROTEIN US17M"/>
    <property type="match status" value="1"/>
</dbReference>
<proteinExistence type="predicted"/>
<dbReference type="RefSeq" id="XP_035825978.1">
    <property type="nucleotide sequence ID" value="XM_035970085.1"/>
</dbReference>
<organism evidence="1 2">
    <name type="scientific">Aplysia californica</name>
    <name type="common">California sea hare</name>
    <dbReference type="NCBI Taxonomy" id="6500"/>
    <lineage>
        <taxon>Eukaryota</taxon>
        <taxon>Metazoa</taxon>
        <taxon>Spiralia</taxon>
        <taxon>Lophotrochozoa</taxon>
        <taxon>Mollusca</taxon>
        <taxon>Gastropoda</taxon>
        <taxon>Heterobranchia</taxon>
        <taxon>Euthyneura</taxon>
        <taxon>Tectipleura</taxon>
        <taxon>Aplysiida</taxon>
        <taxon>Aplysioidea</taxon>
        <taxon>Aplysiidae</taxon>
        <taxon>Aplysia</taxon>
    </lineage>
</organism>
<dbReference type="InterPro" id="IPR039193">
    <property type="entry name" value="Ribosomal_uS17m_metazoa"/>
</dbReference>
<keyword evidence="2 3" id="KW-0689">Ribosomal protein</keyword>
<dbReference type="RefSeq" id="XP_005099606.1">
    <property type="nucleotide sequence ID" value="XM_005099549.1"/>
</dbReference>
<reference evidence="2 3" key="1">
    <citation type="submission" date="2025-05" db="UniProtKB">
        <authorList>
            <consortium name="RefSeq"/>
        </authorList>
    </citation>
    <scope>IDENTIFICATION</scope>
</reference>
<name>A0ABM0JR59_APLCA</name>
<evidence type="ECO:0000313" key="5">
    <source>
        <dbReference type="RefSeq" id="XP_035825978.1"/>
    </source>
</evidence>
<protein>
    <submittedName>
        <fullName evidence="2 3">28S ribosomal protein S17, mitochondrial</fullName>
    </submittedName>
</protein>
<evidence type="ECO:0000313" key="2">
    <source>
        <dbReference type="RefSeq" id="XP_005099603.1"/>
    </source>
</evidence>
<dbReference type="SUPFAM" id="SSF50249">
    <property type="entry name" value="Nucleic acid-binding proteins"/>
    <property type="match status" value="1"/>
</dbReference>
<dbReference type="InterPro" id="IPR012340">
    <property type="entry name" value="NA-bd_OB-fold"/>
</dbReference>
<dbReference type="Proteomes" id="UP000694888">
    <property type="component" value="Unplaced"/>
</dbReference>
<dbReference type="RefSeq" id="XP_035825977.1">
    <property type="nucleotide sequence ID" value="XM_035970084.1"/>
</dbReference>
<dbReference type="RefSeq" id="XP_005099603.1">
    <property type="nucleotide sequence ID" value="XM_005099546.3"/>
</dbReference>
<gene>
    <name evidence="2 3 4 5" type="primary">LOC101858033</name>
</gene>
<keyword evidence="1" id="KW-1185">Reference proteome</keyword>
<sequence length="125" mass="14271">MASRLMLLGQVVSREVLKPKVVNVRVVEQVFDKHINMFFAEPTDFKAAEGDVKVTLGDLVRIDKLPEKLTVEVEYKVADVVFPIGRVVDPITGRKCRGTRFIDDKAREEEAKRVARTEAWKNYPL</sequence>
<dbReference type="Gene3D" id="2.40.50.140">
    <property type="entry name" value="Nucleic acid-binding proteins"/>
    <property type="match status" value="1"/>
</dbReference>
<evidence type="ECO:0000313" key="1">
    <source>
        <dbReference type="Proteomes" id="UP000694888"/>
    </source>
</evidence>
<dbReference type="GO" id="GO:0005840">
    <property type="term" value="C:ribosome"/>
    <property type="evidence" value="ECO:0007669"/>
    <property type="project" value="UniProtKB-KW"/>
</dbReference>
<dbReference type="GeneID" id="101858033"/>
<keyword evidence="2 3" id="KW-0687">Ribonucleoprotein</keyword>